<dbReference type="OrthoDB" id="10488271at2759"/>
<organism evidence="2 3">
    <name type="scientific">Calocera cornea HHB12733</name>
    <dbReference type="NCBI Taxonomy" id="1353952"/>
    <lineage>
        <taxon>Eukaryota</taxon>
        <taxon>Fungi</taxon>
        <taxon>Dikarya</taxon>
        <taxon>Basidiomycota</taxon>
        <taxon>Agaricomycotina</taxon>
        <taxon>Dacrymycetes</taxon>
        <taxon>Dacrymycetales</taxon>
        <taxon>Dacrymycetaceae</taxon>
        <taxon>Calocera</taxon>
    </lineage>
</organism>
<evidence type="ECO:0000256" key="1">
    <source>
        <dbReference type="SAM" id="MobiDB-lite"/>
    </source>
</evidence>
<feature type="compositionally biased region" description="Pro residues" evidence="1">
    <location>
        <begin position="248"/>
        <end position="260"/>
    </location>
</feature>
<evidence type="ECO:0000313" key="2">
    <source>
        <dbReference type="EMBL" id="KZT58277.1"/>
    </source>
</evidence>
<feature type="region of interest" description="Disordered" evidence="1">
    <location>
        <begin position="1"/>
        <end position="40"/>
    </location>
</feature>
<proteinExistence type="predicted"/>
<feature type="region of interest" description="Disordered" evidence="1">
    <location>
        <begin position="395"/>
        <end position="415"/>
    </location>
</feature>
<evidence type="ECO:0000313" key="3">
    <source>
        <dbReference type="Proteomes" id="UP000076842"/>
    </source>
</evidence>
<accession>A0A165GN89</accession>
<feature type="region of interest" description="Disordered" evidence="1">
    <location>
        <begin position="225"/>
        <end position="306"/>
    </location>
</feature>
<feature type="compositionally biased region" description="Low complexity" evidence="1">
    <location>
        <begin position="83"/>
        <end position="99"/>
    </location>
</feature>
<dbReference type="Proteomes" id="UP000076842">
    <property type="component" value="Unassembled WGS sequence"/>
</dbReference>
<feature type="compositionally biased region" description="Basic and acidic residues" evidence="1">
    <location>
        <begin position="399"/>
        <end position="411"/>
    </location>
</feature>
<gene>
    <name evidence="2" type="ORF">CALCODRAFT_508289</name>
</gene>
<feature type="region of interest" description="Disordered" evidence="1">
    <location>
        <begin position="166"/>
        <end position="196"/>
    </location>
</feature>
<feature type="compositionally biased region" description="Pro residues" evidence="1">
    <location>
        <begin position="582"/>
        <end position="617"/>
    </location>
</feature>
<reference evidence="2 3" key="1">
    <citation type="journal article" date="2016" name="Mol. Biol. Evol.">
        <title>Comparative Genomics of Early-Diverging Mushroom-Forming Fungi Provides Insights into the Origins of Lignocellulose Decay Capabilities.</title>
        <authorList>
            <person name="Nagy L.G."/>
            <person name="Riley R."/>
            <person name="Tritt A."/>
            <person name="Adam C."/>
            <person name="Daum C."/>
            <person name="Floudas D."/>
            <person name="Sun H."/>
            <person name="Yadav J.S."/>
            <person name="Pangilinan J."/>
            <person name="Larsson K.H."/>
            <person name="Matsuura K."/>
            <person name="Barry K."/>
            <person name="Labutti K."/>
            <person name="Kuo R."/>
            <person name="Ohm R.A."/>
            <person name="Bhattacharya S.S."/>
            <person name="Shirouzu T."/>
            <person name="Yoshinaga Y."/>
            <person name="Martin F.M."/>
            <person name="Grigoriev I.V."/>
            <person name="Hibbett D.S."/>
        </authorList>
    </citation>
    <scope>NUCLEOTIDE SEQUENCE [LARGE SCALE GENOMIC DNA]</scope>
    <source>
        <strain evidence="2 3">HHB12733</strain>
    </source>
</reference>
<feature type="region of interest" description="Disordered" evidence="1">
    <location>
        <begin position="78"/>
        <end position="131"/>
    </location>
</feature>
<feature type="region of interest" description="Disordered" evidence="1">
    <location>
        <begin position="502"/>
        <end position="678"/>
    </location>
</feature>
<feature type="compositionally biased region" description="Polar residues" evidence="1">
    <location>
        <begin position="122"/>
        <end position="131"/>
    </location>
</feature>
<feature type="compositionally biased region" description="Polar residues" evidence="1">
    <location>
        <begin position="526"/>
        <end position="535"/>
    </location>
</feature>
<feature type="compositionally biased region" description="Polar residues" evidence="1">
    <location>
        <begin position="11"/>
        <end position="29"/>
    </location>
</feature>
<name>A0A165GN89_9BASI</name>
<protein>
    <submittedName>
        <fullName evidence="2">Uncharacterized protein</fullName>
    </submittedName>
</protein>
<dbReference type="AlphaFoldDB" id="A0A165GN89"/>
<keyword evidence="3" id="KW-1185">Reference proteome</keyword>
<dbReference type="InParanoid" id="A0A165GN89"/>
<sequence length="678" mass="74100">MWEMSTIYKPPSSTQRTGASNHASMSPISAPTRAPEFFRDSYHRGTPVSARFVEEANAIAVQHAVEDEARAMRQYNNAREHGWGPPHASGSGSGAIPPRGFSPSISTHDPSRSPVVHYRNHPSLSSNSDLSTPTYGDFAHALHRSMTAAEAQSSTHLRKPTPEIIDLTASPAPSRGPSRAATPVPDPSTVHSPPPREMMFHVPSAYERPLHSYTALSKVWTIGPPPGSGPGPFPRLTSSISPIQRTIPPLPMRRPSNLPPDPKEVIDLSAMSDQEDEERQDTPPSSVRVNPRTAAPTRTSPENFSADVDKLVNGILRTPESSDDESSADQRLHLKVLKAPDVFTVGEAHYSCSRATLKKEPRVLSKAEEREVTEWYKGAYNRRQQQLEQIAKGIKPRGRHVDPEAHRDRPNRGPFRISGAFDPLASPMDFNPPPPPGMRFPLGTAPMVPPMMSNIHFVPYINNAKLPPLTTKGNGALVPGTCRKLFRRYRLEMCHGCDTKQRCSKKDMWKIPDPNDPTSMPPEPPASSNNGNSSRAVERGYPMMPPHPDMMMQGPLQGMRRPLHGMGLPPNRGLPPDMHPSFFPPPPPHGPYPPAFPHMHPPPPGYDGYEPYPPPPGAAHGRSIRPRRSSSMSRDRSSGPSGAPHGPSPPAGAPAMSPHRSDMPHIAGQKRPASPRGV</sequence>
<dbReference type="EMBL" id="KV423953">
    <property type="protein sequence ID" value="KZT58277.1"/>
    <property type="molecule type" value="Genomic_DNA"/>
</dbReference>